<sequence length="92" mass="9897">MCGDNLPLRTAISTVVLPSSQGGENLPSRSTQNHKGTGTDMTTSTPTSSPTPIYEELVEEHGDILAEARAAAERSQLTASQALDWSDLRRRD</sequence>
<comment type="caution">
    <text evidence="2">The sequence shown here is derived from an EMBL/GenBank/DDBJ whole genome shotgun (WGS) entry which is preliminary data.</text>
</comment>
<gene>
    <name evidence="2" type="ORF">Stube_67680</name>
</gene>
<feature type="region of interest" description="Disordered" evidence="1">
    <location>
        <begin position="1"/>
        <end position="52"/>
    </location>
</feature>
<organism evidence="2 3">
    <name type="scientific">Streptomyces tubercidicus</name>
    <dbReference type="NCBI Taxonomy" id="47759"/>
    <lineage>
        <taxon>Bacteria</taxon>
        <taxon>Bacillati</taxon>
        <taxon>Actinomycetota</taxon>
        <taxon>Actinomycetes</taxon>
        <taxon>Kitasatosporales</taxon>
        <taxon>Streptomycetaceae</taxon>
        <taxon>Streptomyces</taxon>
    </lineage>
</organism>
<protein>
    <submittedName>
        <fullName evidence="2">Uncharacterized protein</fullName>
    </submittedName>
</protein>
<dbReference type="EMBL" id="BLIR01000003">
    <property type="protein sequence ID" value="GFE42095.1"/>
    <property type="molecule type" value="Genomic_DNA"/>
</dbReference>
<feature type="compositionally biased region" description="Low complexity" evidence="1">
    <location>
        <begin position="42"/>
        <end position="52"/>
    </location>
</feature>
<proteinExistence type="predicted"/>
<evidence type="ECO:0000313" key="2">
    <source>
        <dbReference type="EMBL" id="GFE42095.1"/>
    </source>
</evidence>
<reference evidence="2 3" key="1">
    <citation type="submission" date="2019-12" db="EMBL/GenBank/DDBJ databases">
        <title>Whole genome shotgun sequence of Streptomyces tubercidicus NBRC 13090.</title>
        <authorList>
            <person name="Ichikawa N."/>
            <person name="Kimura A."/>
            <person name="Kitahashi Y."/>
            <person name="Komaki H."/>
            <person name="Tamura T."/>
        </authorList>
    </citation>
    <scope>NUCLEOTIDE SEQUENCE [LARGE SCALE GENOMIC DNA]</scope>
    <source>
        <strain evidence="2 3">NBRC 13090</strain>
    </source>
</reference>
<name>A0A640V5B1_9ACTN</name>
<accession>A0A640V5B1</accession>
<dbReference type="Proteomes" id="UP000431826">
    <property type="component" value="Unassembled WGS sequence"/>
</dbReference>
<feature type="compositionally biased region" description="Polar residues" evidence="1">
    <location>
        <begin position="11"/>
        <end position="41"/>
    </location>
</feature>
<dbReference type="AlphaFoldDB" id="A0A640V5B1"/>
<evidence type="ECO:0000313" key="3">
    <source>
        <dbReference type="Proteomes" id="UP000431826"/>
    </source>
</evidence>
<evidence type="ECO:0000256" key="1">
    <source>
        <dbReference type="SAM" id="MobiDB-lite"/>
    </source>
</evidence>
<keyword evidence="3" id="KW-1185">Reference proteome</keyword>